<dbReference type="eggNOG" id="KOG0229">
    <property type="taxonomic scope" value="Eukaryota"/>
</dbReference>
<dbReference type="GO" id="GO:0005524">
    <property type="term" value="F:ATP binding"/>
    <property type="evidence" value="ECO:0007669"/>
    <property type="project" value="UniProtKB-UniRule"/>
</dbReference>
<dbReference type="SUPFAM" id="SSF81321">
    <property type="entry name" value="Family A G protein-coupled receptor-like"/>
    <property type="match status" value="1"/>
</dbReference>
<keyword evidence="4" id="KW-0560">Oxidoreductase</keyword>
<evidence type="ECO:0000313" key="5">
    <source>
        <dbReference type="Proteomes" id="UP000008983"/>
    </source>
</evidence>
<dbReference type="InterPro" id="IPR023610">
    <property type="entry name" value="PInositol-4/5-P-5/4-kinase"/>
</dbReference>
<feature type="transmembrane region" description="Helical" evidence="2">
    <location>
        <begin position="239"/>
        <end position="260"/>
    </location>
</feature>
<dbReference type="GeneID" id="14908511"/>
<dbReference type="PANTHER" id="PTHR23086:SF8">
    <property type="entry name" value="PHOSPHATIDYLINOSITOL 5-PHOSPHATE 4-KINASE, ISOFORM A"/>
    <property type="match status" value="1"/>
</dbReference>
<evidence type="ECO:0000256" key="2">
    <source>
        <dbReference type="SAM" id="Phobius"/>
    </source>
</evidence>
<keyword evidence="5" id="KW-1185">Reference proteome</keyword>
<dbReference type="Gene3D" id="1.20.1070.10">
    <property type="entry name" value="Rhodopsin 7-helix transmembrane proteins"/>
    <property type="match status" value="1"/>
</dbReference>
<dbReference type="GO" id="GO:0046854">
    <property type="term" value="P:phosphatidylinositol phosphate biosynthetic process"/>
    <property type="evidence" value="ECO:0007669"/>
    <property type="project" value="TreeGrafter"/>
</dbReference>
<sequence length="732" mass="87194">MKKYLILFLFINIYQCEFLDYTDDHLYDCTLIQTEQEQSQILKLHYIERISFVIIPPISVFLSLLIIIIFIKFNKTRTFPGYIFFSLTIADSILNISFFLLAVHSFYFDQSPISSGYFCQINSVMSIIALCCEFMYNLAFSFILTQKLKRALQGFNTNQIYMHAIILSIAVIITTILTTLGYSGLNLFGICSISTKNNYIGITFVFIFIGIEFYTFYFLKKSIPAIQSKDSLLQIVKHYIRYVFVTCIIYTIFGICDFITGLNCIYLQKSYINISITFGNLARLFFPLFMAIIRLSDPANKKYTIYIFYKLKIINMDYDEFILLNTNHKKQELQKQDSWVSELSKDLRTSTIFTMLCSVYMDIKQKKYIQQKKNIFIYFLCISREEDQKKSIPISSLCQDDGQQITQRVISKEVINKRFKFDKYTFQKNNRQQFQIVQIKMTTHSPMLFRNIRDIDIDILNFQKSLDFSQNKEQIQQAFGQADGGRSGEFFFFTYDNQLILKTLKEEELNTFKKNLYQYVTYLNENQTSMITKIYGLYSFQVIKGSSQMVHLLVMKNILTMPKQYILRTYDLKGSKLGRQVIDEQKEYDDQYLRKKVLKENEFIRFEKQIYLSFRERQIVKDILEKDSQFLAKMHYVDYSLLVIKLDYKQYRIDNIRNNQQIFTSYNCLRDDRKNGIYYHLGIIDYLQEYNYIKRIEHNYKKVRYGQQADASIQEPNYYSNRFINQIVKKIF</sequence>
<keyword evidence="1" id="KW-0418">Kinase</keyword>
<protein>
    <submittedName>
        <fullName evidence="4">Phosphatidylinositol-4-phosphate 5-kinase family protein, putative</fullName>
        <ecNumber evidence="4">1.6.5.3</ecNumber>
        <ecNumber evidence="4">2.7.1.68</ecNumber>
    </submittedName>
</protein>
<gene>
    <name evidence="4" type="ORF">IMG5_086700</name>
</gene>
<dbReference type="InterPro" id="IPR027484">
    <property type="entry name" value="PInositol-4-P-5-kinase_N"/>
</dbReference>
<feature type="transmembrane region" description="Helical" evidence="2">
    <location>
        <begin position="160"/>
        <end position="179"/>
    </location>
</feature>
<feature type="transmembrane region" description="Helical" evidence="2">
    <location>
        <begin position="199"/>
        <end position="219"/>
    </location>
</feature>
<dbReference type="EC" id="1.6.5.3" evidence="4"/>
<dbReference type="SMART" id="SM00330">
    <property type="entry name" value="PIPKc"/>
    <property type="match status" value="1"/>
</dbReference>
<dbReference type="OrthoDB" id="70770at2759"/>
<evidence type="ECO:0000256" key="1">
    <source>
        <dbReference type="PROSITE-ProRule" id="PRU00781"/>
    </source>
</evidence>
<dbReference type="SUPFAM" id="SSF56104">
    <property type="entry name" value="SAICAR synthase-like"/>
    <property type="match status" value="1"/>
</dbReference>
<keyword evidence="2" id="KW-0812">Transmembrane</keyword>
<dbReference type="AlphaFoldDB" id="G0QR05"/>
<dbReference type="Proteomes" id="UP000008983">
    <property type="component" value="Unassembled WGS sequence"/>
</dbReference>
<dbReference type="InParanoid" id="G0QR05"/>
<dbReference type="GO" id="GO:0016308">
    <property type="term" value="F:1-phosphatidylinositol-4-phosphate 5-kinase activity"/>
    <property type="evidence" value="ECO:0007669"/>
    <property type="project" value="UniProtKB-EC"/>
</dbReference>
<dbReference type="Pfam" id="PF01504">
    <property type="entry name" value="PIP5K"/>
    <property type="match status" value="2"/>
</dbReference>
<dbReference type="GO" id="GO:0005886">
    <property type="term" value="C:plasma membrane"/>
    <property type="evidence" value="ECO:0007669"/>
    <property type="project" value="TreeGrafter"/>
</dbReference>
<accession>G0QR05</accession>
<feature type="transmembrane region" description="Helical" evidence="2">
    <location>
        <begin position="50"/>
        <end position="71"/>
    </location>
</feature>
<dbReference type="CDD" id="cd00139">
    <property type="entry name" value="PIPKc"/>
    <property type="match status" value="1"/>
</dbReference>
<dbReference type="Gene3D" id="3.30.810.10">
    <property type="entry name" value="2-Layer Sandwich"/>
    <property type="match status" value="1"/>
</dbReference>
<dbReference type="EC" id="2.7.1.68" evidence="4"/>
<dbReference type="PROSITE" id="PS51455">
    <property type="entry name" value="PIPK"/>
    <property type="match status" value="1"/>
</dbReference>
<keyword evidence="2" id="KW-1133">Transmembrane helix</keyword>
<dbReference type="Gene3D" id="3.30.800.10">
    <property type="entry name" value="Phosphatidylinositol Phosphate Kinase II Beta"/>
    <property type="match status" value="1"/>
</dbReference>
<keyword evidence="1" id="KW-0067">ATP-binding</keyword>
<organism evidence="4 5">
    <name type="scientific">Ichthyophthirius multifiliis</name>
    <name type="common">White spot disease agent</name>
    <name type="synonym">Ich</name>
    <dbReference type="NCBI Taxonomy" id="5932"/>
    <lineage>
        <taxon>Eukaryota</taxon>
        <taxon>Sar</taxon>
        <taxon>Alveolata</taxon>
        <taxon>Ciliophora</taxon>
        <taxon>Intramacronucleata</taxon>
        <taxon>Oligohymenophorea</taxon>
        <taxon>Hymenostomatida</taxon>
        <taxon>Ophryoglenina</taxon>
        <taxon>Ichthyophthirius</taxon>
    </lineage>
</organism>
<keyword evidence="1" id="KW-0547">Nucleotide-binding</keyword>
<feature type="transmembrane region" description="Helical" evidence="2">
    <location>
        <begin position="120"/>
        <end position="139"/>
    </location>
</feature>
<keyword evidence="1 4" id="KW-0808">Transferase</keyword>
<dbReference type="InterPro" id="IPR002498">
    <property type="entry name" value="PInositol-4-P-4/5-kinase_core"/>
</dbReference>
<dbReference type="InterPro" id="IPR027483">
    <property type="entry name" value="PInositol-4-P-4/5-kinase_C_sf"/>
</dbReference>
<proteinExistence type="predicted"/>
<evidence type="ECO:0000313" key="4">
    <source>
        <dbReference type="EMBL" id="EGR32350.1"/>
    </source>
</evidence>
<evidence type="ECO:0000259" key="3">
    <source>
        <dbReference type="PROSITE" id="PS51455"/>
    </source>
</evidence>
<dbReference type="STRING" id="857967.G0QR05"/>
<dbReference type="RefSeq" id="XP_004035836.1">
    <property type="nucleotide sequence ID" value="XM_004035788.1"/>
</dbReference>
<feature type="domain" description="PIPK" evidence="3">
    <location>
        <begin position="372"/>
        <end position="731"/>
    </location>
</feature>
<dbReference type="PANTHER" id="PTHR23086">
    <property type="entry name" value="PHOSPHATIDYLINOSITOL-4-PHOSPHATE 5-KINASE"/>
    <property type="match status" value="1"/>
</dbReference>
<dbReference type="OMA" id="IVRTWNT"/>
<keyword evidence="2" id="KW-0472">Membrane</keyword>
<dbReference type="GO" id="GO:0016491">
    <property type="term" value="F:oxidoreductase activity"/>
    <property type="evidence" value="ECO:0007669"/>
    <property type="project" value="UniProtKB-KW"/>
</dbReference>
<feature type="transmembrane region" description="Helical" evidence="2">
    <location>
        <begin position="83"/>
        <end position="108"/>
    </location>
</feature>
<dbReference type="EMBL" id="GL983704">
    <property type="protein sequence ID" value="EGR32350.1"/>
    <property type="molecule type" value="Genomic_DNA"/>
</dbReference>
<name>G0QR05_ICHMU</name>
<reference evidence="4 5" key="1">
    <citation type="submission" date="2011-07" db="EMBL/GenBank/DDBJ databases">
        <authorList>
            <person name="Coyne R."/>
            <person name="Brami D."/>
            <person name="Johnson J."/>
            <person name="Hostetler J."/>
            <person name="Hannick L."/>
            <person name="Clark T."/>
            <person name="Cassidy-Hanley D."/>
            <person name="Inman J."/>
        </authorList>
    </citation>
    <scope>NUCLEOTIDE SEQUENCE [LARGE SCALE GENOMIC DNA]</scope>
    <source>
        <strain evidence="4 5">G5</strain>
    </source>
</reference>
<feature type="transmembrane region" description="Helical" evidence="2">
    <location>
        <begin position="272"/>
        <end position="293"/>
    </location>
</feature>